<dbReference type="GO" id="GO:0016887">
    <property type="term" value="F:ATP hydrolysis activity"/>
    <property type="evidence" value="ECO:0007669"/>
    <property type="project" value="InterPro"/>
</dbReference>
<dbReference type="GO" id="GO:0005737">
    <property type="term" value="C:cytoplasm"/>
    <property type="evidence" value="ECO:0007669"/>
    <property type="project" value="UniProtKB-ARBA"/>
</dbReference>
<name>A0A8J2WJ37_9CRUS</name>
<keyword evidence="3" id="KW-1185">Reference proteome</keyword>
<comment type="caution">
    <text evidence="2">The sequence shown here is derived from an EMBL/GenBank/DDBJ whole genome shotgun (WGS) entry which is preliminary data.</text>
</comment>
<dbReference type="GO" id="GO:0071218">
    <property type="term" value="P:cellular response to misfolded protein"/>
    <property type="evidence" value="ECO:0007669"/>
    <property type="project" value="TreeGrafter"/>
</dbReference>
<dbReference type="OrthoDB" id="19623at2759"/>
<dbReference type="InterPro" id="IPR010448">
    <property type="entry name" value="Torsin"/>
</dbReference>
<evidence type="ECO:0000313" key="3">
    <source>
        <dbReference type="Proteomes" id="UP000789390"/>
    </source>
</evidence>
<dbReference type="PANTHER" id="PTHR10760:SF2">
    <property type="entry name" value="LD13476P-RELATED"/>
    <property type="match status" value="1"/>
</dbReference>
<dbReference type="InterPro" id="IPR027417">
    <property type="entry name" value="P-loop_NTPase"/>
</dbReference>
<dbReference type="GO" id="GO:0012505">
    <property type="term" value="C:endomembrane system"/>
    <property type="evidence" value="ECO:0007669"/>
    <property type="project" value="UniProtKB-ARBA"/>
</dbReference>
<evidence type="ECO:0000256" key="1">
    <source>
        <dbReference type="ARBA" id="ARBA00006235"/>
    </source>
</evidence>
<accession>A0A8J2WJ37</accession>
<reference evidence="2" key="1">
    <citation type="submission" date="2021-11" db="EMBL/GenBank/DDBJ databases">
        <authorList>
            <person name="Schell T."/>
        </authorList>
    </citation>
    <scope>NUCLEOTIDE SEQUENCE</scope>
    <source>
        <strain evidence="2">M5</strain>
    </source>
</reference>
<protein>
    <submittedName>
        <fullName evidence="2">Uncharacterized protein</fullName>
    </submittedName>
</protein>
<dbReference type="Gene3D" id="3.40.50.300">
    <property type="entry name" value="P-loop containing nucleotide triphosphate hydrolases"/>
    <property type="match status" value="1"/>
</dbReference>
<sequence length="395" mass="44696">MYIIPQSSNDLKCNYLVTYYGGTTTARKKLELKTQYGDLSKALIPYRPLGKLTFARNLVVTTDPVKDCKPDIQNVKVEAEIKKEKQFNETCEKPGHCSKKLSLCFGNRFTLGISVVAVVIFSLISPNIRDYDLCESSNSTTLNLKFLINELKTNLYGQALAIKAIADVLEEFQVTVEHLTVLVLLGGSGTGKTWTNYLIGNSLPEHANRLTLHLGPWSSSQEIDGAFKSLECCRWNFLFIEDSDYADNQQIETVLDQLFGINQNISCNRRKIVVILTSNYGQKEFTELLLQEREKSGTRLTINHLNVRETAIKLTSPLIDAFVQRGLHFTPVPYLPLEKMQLEQCIHHDLMLKKKSGSAVLLSKVVEHFRFFPSRKKYFVSSGCKTVSTFVNLYS</sequence>
<dbReference type="SUPFAM" id="SSF52540">
    <property type="entry name" value="P-loop containing nucleoside triphosphate hydrolases"/>
    <property type="match status" value="1"/>
</dbReference>
<dbReference type="Proteomes" id="UP000789390">
    <property type="component" value="Unassembled WGS sequence"/>
</dbReference>
<dbReference type="GO" id="GO:0005524">
    <property type="term" value="F:ATP binding"/>
    <property type="evidence" value="ECO:0007669"/>
    <property type="project" value="InterPro"/>
</dbReference>
<dbReference type="AlphaFoldDB" id="A0A8J2WJ37"/>
<dbReference type="EMBL" id="CAKKLH010000287">
    <property type="protein sequence ID" value="CAH0108783.1"/>
    <property type="molecule type" value="Genomic_DNA"/>
</dbReference>
<proteinExistence type="inferred from homology"/>
<dbReference type="PANTHER" id="PTHR10760">
    <property type="entry name" value="TORSIN"/>
    <property type="match status" value="1"/>
</dbReference>
<comment type="similarity">
    <text evidence="1">Belongs to the ClpA/ClpB family. Torsin subfamily.</text>
</comment>
<organism evidence="2 3">
    <name type="scientific">Daphnia galeata</name>
    <dbReference type="NCBI Taxonomy" id="27404"/>
    <lineage>
        <taxon>Eukaryota</taxon>
        <taxon>Metazoa</taxon>
        <taxon>Ecdysozoa</taxon>
        <taxon>Arthropoda</taxon>
        <taxon>Crustacea</taxon>
        <taxon>Branchiopoda</taxon>
        <taxon>Diplostraca</taxon>
        <taxon>Cladocera</taxon>
        <taxon>Anomopoda</taxon>
        <taxon>Daphniidae</taxon>
        <taxon>Daphnia</taxon>
    </lineage>
</organism>
<evidence type="ECO:0000313" key="2">
    <source>
        <dbReference type="EMBL" id="CAH0108783.1"/>
    </source>
</evidence>
<gene>
    <name evidence="2" type="ORF">DGAL_LOCUS12188</name>
</gene>